<dbReference type="CDD" id="cd15489">
    <property type="entry name" value="PHD_SF"/>
    <property type="match status" value="1"/>
</dbReference>
<dbReference type="SUPFAM" id="SSF54160">
    <property type="entry name" value="Chromo domain-like"/>
    <property type="match status" value="1"/>
</dbReference>
<feature type="domain" description="Chromo" evidence="5">
    <location>
        <begin position="693"/>
        <end position="760"/>
    </location>
</feature>
<name>A0ABZ1CZR9_9TREE</name>
<dbReference type="GeneID" id="87956222"/>
<gene>
    <name evidence="6" type="ORF">IL334_004091</name>
</gene>
<dbReference type="Gene3D" id="2.40.50.40">
    <property type="match status" value="1"/>
</dbReference>
<evidence type="ECO:0000256" key="2">
    <source>
        <dbReference type="ARBA" id="ARBA00023242"/>
    </source>
</evidence>
<feature type="compositionally biased region" description="Acidic residues" evidence="4">
    <location>
        <begin position="957"/>
        <end position="971"/>
    </location>
</feature>
<proteinExistence type="predicted"/>
<organism evidence="6 7">
    <name type="scientific">Kwoniella shivajii</name>
    <dbReference type="NCBI Taxonomy" id="564305"/>
    <lineage>
        <taxon>Eukaryota</taxon>
        <taxon>Fungi</taxon>
        <taxon>Dikarya</taxon>
        <taxon>Basidiomycota</taxon>
        <taxon>Agaricomycotina</taxon>
        <taxon>Tremellomycetes</taxon>
        <taxon>Tremellales</taxon>
        <taxon>Cryptococcaceae</taxon>
        <taxon>Kwoniella</taxon>
    </lineage>
</organism>
<dbReference type="InterPro" id="IPR051219">
    <property type="entry name" value="Heterochromatin_chromo-domain"/>
</dbReference>
<evidence type="ECO:0000256" key="3">
    <source>
        <dbReference type="SAM" id="Coils"/>
    </source>
</evidence>
<dbReference type="PROSITE" id="PS00598">
    <property type="entry name" value="CHROMO_1"/>
    <property type="match status" value="1"/>
</dbReference>
<protein>
    <recommendedName>
        <fullName evidence="5">Chromo domain-containing protein</fullName>
    </recommendedName>
</protein>
<feature type="compositionally biased region" description="Low complexity" evidence="4">
    <location>
        <begin position="450"/>
        <end position="460"/>
    </location>
</feature>
<feature type="compositionally biased region" description="Polar residues" evidence="4">
    <location>
        <begin position="411"/>
        <end position="449"/>
    </location>
</feature>
<keyword evidence="2" id="KW-0539">Nucleus</keyword>
<feature type="compositionally biased region" description="Basic and acidic residues" evidence="4">
    <location>
        <begin position="972"/>
        <end position="982"/>
    </location>
</feature>
<feature type="region of interest" description="Disordered" evidence="4">
    <location>
        <begin position="374"/>
        <end position="575"/>
    </location>
</feature>
<feature type="region of interest" description="Disordered" evidence="4">
    <location>
        <begin position="213"/>
        <end position="239"/>
    </location>
</feature>
<dbReference type="InterPro" id="IPR016197">
    <property type="entry name" value="Chromo-like_dom_sf"/>
</dbReference>
<dbReference type="InterPro" id="IPR023780">
    <property type="entry name" value="Chromo_domain"/>
</dbReference>
<evidence type="ECO:0000259" key="5">
    <source>
        <dbReference type="PROSITE" id="PS50013"/>
    </source>
</evidence>
<evidence type="ECO:0000256" key="1">
    <source>
        <dbReference type="ARBA" id="ARBA00004123"/>
    </source>
</evidence>
<dbReference type="InterPro" id="IPR013083">
    <property type="entry name" value="Znf_RING/FYVE/PHD"/>
</dbReference>
<feature type="compositionally biased region" description="Basic and acidic residues" evidence="4">
    <location>
        <begin position="297"/>
        <end position="313"/>
    </location>
</feature>
<keyword evidence="7" id="KW-1185">Reference proteome</keyword>
<feature type="compositionally biased region" description="Acidic residues" evidence="4">
    <location>
        <begin position="882"/>
        <end position="896"/>
    </location>
</feature>
<feature type="region of interest" description="Disordered" evidence="4">
    <location>
        <begin position="1"/>
        <end position="105"/>
    </location>
</feature>
<evidence type="ECO:0000313" key="7">
    <source>
        <dbReference type="Proteomes" id="UP001329825"/>
    </source>
</evidence>
<feature type="region of interest" description="Disordered" evidence="4">
    <location>
        <begin position="262"/>
        <end position="335"/>
    </location>
</feature>
<dbReference type="InterPro" id="IPR023779">
    <property type="entry name" value="Chromodomain_CS"/>
</dbReference>
<dbReference type="SMART" id="SM00298">
    <property type="entry name" value="CHROMO"/>
    <property type="match status" value="1"/>
</dbReference>
<dbReference type="SUPFAM" id="SSF46966">
    <property type="entry name" value="Spectrin repeat"/>
    <property type="match status" value="1"/>
</dbReference>
<feature type="compositionally biased region" description="Low complexity" evidence="4">
    <location>
        <begin position="47"/>
        <end position="64"/>
    </location>
</feature>
<feature type="compositionally biased region" description="Low complexity" evidence="4">
    <location>
        <begin position="91"/>
        <end position="105"/>
    </location>
</feature>
<dbReference type="Gene3D" id="3.30.40.10">
    <property type="entry name" value="Zinc/RING finger domain, C3HC4 (zinc finger)"/>
    <property type="match status" value="1"/>
</dbReference>
<dbReference type="EMBL" id="CP141885">
    <property type="protein sequence ID" value="WRT67125.1"/>
    <property type="molecule type" value="Genomic_DNA"/>
</dbReference>
<evidence type="ECO:0000313" key="6">
    <source>
        <dbReference type="EMBL" id="WRT67125.1"/>
    </source>
</evidence>
<comment type="subcellular location">
    <subcellularLocation>
        <location evidence="1">Nucleus</location>
    </subcellularLocation>
</comment>
<feature type="compositionally biased region" description="Polar residues" evidence="4">
    <location>
        <begin position="501"/>
        <end position="521"/>
    </location>
</feature>
<dbReference type="PROSITE" id="PS50013">
    <property type="entry name" value="CHROMO_2"/>
    <property type="match status" value="1"/>
</dbReference>
<feature type="compositionally biased region" description="Low complexity" evidence="4">
    <location>
        <begin position="262"/>
        <end position="275"/>
    </location>
</feature>
<feature type="region of interest" description="Disordered" evidence="4">
    <location>
        <begin position="822"/>
        <end position="982"/>
    </location>
</feature>
<sequence>MLSFLASSSTPVNPTYSTTSFQDQRQGSMPPPSSYILPTGNGEASTSSSFLEINGESSSSSSFSQKIPRQSEVNGGPSRHDEQSRTRRFRPTSSSPSPSLGLTPAPSITQELFRITQLLFSFDNESRKYRYEAEKRLETLEETFDERMKSFNHVLKNVEGLLEEEKGDRNEIRELVQGLSNRMESLENVCKSRGNTISISNTTSRENTILSSISGPGHGPGSFNSYHRSNCYPHGENQGQINQLDSITRENSIQIELPFSQQNSQQNNQNPSFPSLDEQSTQDHTNEENETDSYQARVEESNRMNDTFSHDLPLEIDGGFDSDIGEREQEKDMTDQGIFMDIDDTFQPVDMELGIDPRDIMRPPEISTDILVSDNAQVPEEEEESSGSETEQTGKEMTKKVAAVISRSKGKQQAESTSHSHTQSPEVDTTAHFTRSQSRPARTQRYNPPSSSHSDSSSSSAEEDEEEEEEGSSRPPARLPFPPRQETSPSQTKRRARLRESQNNPESKQQRSNRASSSELTQAFAGPSDYIDLDSPSAEPDEPDRKRRRKSGRWAKKDTRQPSTRKNNKGKGRQRKFYGQVRLAMKCLAMSDGQKVTTAEWPKKGPNTARGRLEEIVCDLCKGRCHWSCAGIPEDRDMSDETWLCPDCIYLTEVDELPRQMIDTVQQIRCIRFNCILREKRAIDHMDGEEEMYFVEKIVGRKAVAREPDSNKRIFVYLVKWDGYGLDECTWEPNENLGPKSVGLKDAFEQSAKKTKSDLKVRVCVLPEAREYWAQNTGEPVVDIEDSRVESVEAEQMDESVLGDGRTDTLTRIQDVDEQVMEEELVEETSVPVDLRPKDVDEEDRTETVGHDETTNNNQVQGSVRDSSEQNEIVDENREQEQEQEQEQDELEEDSSEYMRSFDEADDDRQNGIVPDEENVASGDDQPEPGYENKGEGEKVAEQGGEQPEGGKRGDEGEGEDETDELDQDGDMTEKTAENTEKKKFMFGFRVF</sequence>
<feature type="compositionally biased region" description="Basic residues" evidence="4">
    <location>
        <begin position="566"/>
        <end position="575"/>
    </location>
</feature>
<dbReference type="PANTHER" id="PTHR22812">
    <property type="entry name" value="CHROMOBOX PROTEIN"/>
    <property type="match status" value="1"/>
</dbReference>
<dbReference type="RefSeq" id="XP_062791865.1">
    <property type="nucleotide sequence ID" value="XM_062935814.1"/>
</dbReference>
<feature type="compositionally biased region" description="Polar residues" evidence="4">
    <location>
        <begin position="1"/>
        <end position="27"/>
    </location>
</feature>
<dbReference type="Pfam" id="PF00385">
    <property type="entry name" value="Chromo"/>
    <property type="match status" value="1"/>
</dbReference>
<feature type="compositionally biased region" description="Acidic residues" evidence="4">
    <location>
        <begin position="461"/>
        <end position="470"/>
    </location>
</feature>
<reference evidence="6 7" key="1">
    <citation type="submission" date="2024-01" db="EMBL/GenBank/DDBJ databases">
        <title>Comparative genomics of Cryptococcus and Kwoniella reveals pathogenesis evolution and contrasting modes of karyotype evolution via chromosome fusion or intercentromeric recombination.</title>
        <authorList>
            <person name="Coelho M.A."/>
            <person name="David-Palma M."/>
            <person name="Shea T."/>
            <person name="Bowers K."/>
            <person name="McGinley-Smith S."/>
            <person name="Mohammad A.W."/>
            <person name="Gnirke A."/>
            <person name="Yurkov A.M."/>
            <person name="Nowrousian M."/>
            <person name="Sun S."/>
            <person name="Cuomo C.A."/>
            <person name="Heitman J."/>
        </authorList>
    </citation>
    <scope>NUCLEOTIDE SEQUENCE [LARGE SCALE GENOMIC DNA]</scope>
    <source>
        <strain evidence="6">CBS 11374</strain>
    </source>
</reference>
<accession>A0ABZ1CZR9</accession>
<dbReference type="InterPro" id="IPR000953">
    <property type="entry name" value="Chromo/chromo_shadow_dom"/>
</dbReference>
<dbReference type="Proteomes" id="UP001329825">
    <property type="component" value="Chromosome 5"/>
</dbReference>
<feature type="coiled-coil region" evidence="3">
    <location>
        <begin position="155"/>
        <end position="189"/>
    </location>
</feature>
<feature type="compositionally biased region" description="Basic and acidic residues" evidence="4">
    <location>
        <begin position="324"/>
        <end position="334"/>
    </location>
</feature>
<keyword evidence="3" id="KW-0175">Coiled coil</keyword>
<feature type="compositionally biased region" description="Basic and acidic residues" evidence="4">
    <location>
        <begin position="931"/>
        <end position="941"/>
    </location>
</feature>
<evidence type="ECO:0000256" key="4">
    <source>
        <dbReference type="SAM" id="MobiDB-lite"/>
    </source>
</evidence>
<feature type="compositionally biased region" description="Polar residues" evidence="4">
    <location>
        <begin position="855"/>
        <end position="865"/>
    </location>
</feature>